<gene>
    <name evidence="1" type="ORF">ELS20_15465</name>
</gene>
<evidence type="ECO:0000313" key="1">
    <source>
        <dbReference type="EMBL" id="RYJ11670.1"/>
    </source>
</evidence>
<name>A0A482T976_HALHI</name>
<dbReference type="AlphaFoldDB" id="A0A482T976"/>
<dbReference type="EMBL" id="RZIG01000002">
    <property type="protein sequence ID" value="RYJ11670.1"/>
    <property type="molecule type" value="Genomic_DNA"/>
</dbReference>
<organism evidence="1 2">
    <name type="scientific">Haloarcula hispanica</name>
    <dbReference type="NCBI Taxonomy" id="51589"/>
    <lineage>
        <taxon>Archaea</taxon>
        <taxon>Methanobacteriati</taxon>
        <taxon>Methanobacteriota</taxon>
        <taxon>Stenosarchaea group</taxon>
        <taxon>Halobacteria</taxon>
        <taxon>Halobacteriales</taxon>
        <taxon>Haloarculaceae</taxon>
        <taxon>Haloarcula</taxon>
    </lineage>
</organism>
<reference evidence="1 2" key="1">
    <citation type="submission" date="2018-12" db="EMBL/GenBank/DDBJ databases">
        <title>Draft genome sequence of Haloarcula hispinica strain 18.1, an halophilic archaeon isolated from Chott El Jerid of Southern Tunisia.</title>
        <authorList>
            <person name="Najjari A."/>
            <person name="Ben Dhia O."/>
            <person name="Ferjani R."/>
            <person name="Mahjoubi M."/>
            <person name="Sghaier H."/>
            <person name="Elshahed M."/>
            <person name="Ouzari H.I."/>
            <person name="Cherid A."/>
            <person name="Youssef N."/>
        </authorList>
    </citation>
    <scope>NUCLEOTIDE SEQUENCE [LARGE SCALE GENOMIC DNA]</scope>
    <source>
        <strain evidence="1 2">18.1</strain>
    </source>
</reference>
<accession>A0A482T976</accession>
<comment type="caution">
    <text evidence="1">The sequence shown here is derived from an EMBL/GenBank/DDBJ whole genome shotgun (WGS) entry which is preliminary data.</text>
</comment>
<proteinExistence type="predicted"/>
<dbReference type="Proteomes" id="UP000293535">
    <property type="component" value="Unassembled WGS sequence"/>
</dbReference>
<evidence type="ECO:0000313" key="2">
    <source>
        <dbReference type="Proteomes" id="UP000293535"/>
    </source>
</evidence>
<protein>
    <submittedName>
        <fullName evidence="1">CopG family transcriptional regulator</fullName>
    </submittedName>
</protein>
<sequence length="58" mass="6655">MSPEMADEIDREAEKHGMNASQYVRQVLREHDTTPFNCEDTVLCVDENSEERRNEGAA</sequence>